<dbReference type="EMBL" id="CP078093">
    <property type="protein sequence ID" value="QXM07112.1"/>
    <property type="molecule type" value="Genomic_DNA"/>
</dbReference>
<dbReference type="PANTHER" id="PTHR10642">
    <property type="entry name" value="RIBONUCLEASE H1"/>
    <property type="match status" value="1"/>
</dbReference>
<evidence type="ECO:0000256" key="6">
    <source>
        <dbReference type="ARBA" id="ARBA00022801"/>
    </source>
</evidence>
<dbReference type="PROSITE" id="PS50879">
    <property type="entry name" value="RNASE_H_1"/>
    <property type="match status" value="1"/>
</dbReference>
<dbReference type="Pfam" id="PF01693">
    <property type="entry name" value="Cauli_VI"/>
    <property type="match status" value="1"/>
</dbReference>
<evidence type="ECO:0000259" key="7">
    <source>
        <dbReference type="PROSITE" id="PS50879"/>
    </source>
</evidence>
<reference evidence="8" key="1">
    <citation type="submission" date="2021-07" db="EMBL/GenBank/DDBJ databases">
        <title>Complete genome sequence of Crassaminicella sp. 143-21, isolated from a deep-sea hydrothermal vent.</title>
        <authorList>
            <person name="Li X."/>
        </authorList>
    </citation>
    <scope>NUCLEOTIDE SEQUENCE</scope>
    <source>
        <strain evidence="8">143-21</strain>
    </source>
</reference>
<dbReference type="Proteomes" id="UP000886818">
    <property type="component" value="Chromosome"/>
</dbReference>
<dbReference type="CDD" id="cd09277">
    <property type="entry name" value="RNase_HI_bacteria_like"/>
    <property type="match status" value="1"/>
</dbReference>
<evidence type="ECO:0000256" key="1">
    <source>
        <dbReference type="ARBA" id="ARBA00000077"/>
    </source>
</evidence>
<keyword evidence="5" id="KW-0255">Endonuclease</keyword>
<name>A0ABX8RF77_9CLOT</name>
<organism evidence="8 9">
    <name type="scientific">Crassaminicella indica</name>
    <dbReference type="NCBI Taxonomy" id="2855394"/>
    <lineage>
        <taxon>Bacteria</taxon>
        <taxon>Bacillati</taxon>
        <taxon>Bacillota</taxon>
        <taxon>Clostridia</taxon>
        <taxon>Eubacteriales</taxon>
        <taxon>Clostridiaceae</taxon>
        <taxon>Crassaminicella</taxon>
    </lineage>
</organism>
<keyword evidence="4" id="KW-0479">Metal-binding</keyword>
<dbReference type="InterPro" id="IPR002156">
    <property type="entry name" value="RNaseH_domain"/>
</dbReference>
<evidence type="ECO:0000313" key="8">
    <source>
        <dbReference type="EMBL" id="QXM07112.1"/>
    </source>
</evidence>
<gene>
    <name evidence="8" type="ORF">KVH43_05245</name>
</gene>
<dbReference type="InterPro" id="IPR050092">
    <property type="entry name" value="RNase_H"/>
</dbReference>
<dbReference type="InterPro" id="IPR011320">
    <property type="entry name" value="RNase_H1_N"/>
</dbReference>
<evidence type="ECO:0000256" key="2">
    <source>
        <dbReference type="ARBA" id="ARBA00012180"/>
    </source>
</evidence>
<dbReference type="PANTHER" id="PTHR10642:SF26">
    <property type="entry name" value="RIBONUCLEASE H1"/>
    <property type="match status" value="1"/>
</dbReference>
<proteinExistence type="predicted"/>
<accession>A0ABX8RF77</accession>
<comment type="catalytic activity">
    <reaction evidence="1">
        <text>Endonucleolytic cleavage to 5'-phosphomonoester.</text>
        <dbReference type="EC" id="3.1.26.4"/>
    </reaction>
</comment>
<feature type="domain" description="RNase H type-1" evidence="7">
    <location>
        <begin position="65"/>
        <end position="202"/>
    </location>
</feature>
<dbReference type="RefSeq" id="WP_218283798.1">
    <property type="nucleotide sequence ID" value="NZ_CP078093.1"/>
</dbReference>
<evidence type="ECO:0000256" key="5">
    <source>
        <dbReference type="ARBA" id="ARBA00022759"/>
    </source>
</evidence>
<evidence type="ECO:0000313" key="9">
    <source>
        <dbReference type="Proteomes" id="UP000886818"/>
    </source>
</evidence>
<keyword evidence="3" id="KW-0540">Nuclease</keyword>
<evidence type="ECO:0000256" key="4">
    <source>
        <dbReference type="ARBA" id="ARBA00022723"/>
    </source>
</evidence>
<keyword evidence="9" id="KW-1185">Reference proteome</keyword>
<evidence type="ECO:0000256" key="3">
    <source>
        <dbReference type="ARBA" id="ARBA00022722"/>
    </source>
</evidence>
<protein>
    <recommendedName>
        <fullName evidence="2">ribonuclease H</fullName>
        <ecNumber evidence="2">3.1.26.4</ecNumber>
    </recommendedName>
</protein>
<keyword evidence="6" id="KW-0378">Hydrolase</keyword>
<dbReference type="EC" id="3.1.26.4" evidence="2"/>
<dbReference type="Pfam" id="PF00075">
    <property type="entry name" value="RNase_H"/>
    <property type="match status" value="1"/>
</dbReference>
<sequence>MGKNKFYAVRKGRQTGIFMTWAECEKAVKGYSGAEYKSFLKLEDAELYIENKVENNVYRTIEQLKDFEMIAYVDGSYDPKINYYSYGVITFFRSEKKSFSGKEKIEKLLEMRNVAGEIQGARVAMDYALQKKAKKLYLYYDYEGIEKWATSAWEAKKEGTKEYKKYYDEVSKNLEVIFVKVKAHSGDKYNEEVDKLAKKALYEQE</sequence>